<dbReference type="RefSeq" id="WP_240097914.1">
    <property type="nucleotide sequence ID" value="NZ_JAJSON010000018.1"/>
</dbReference>
<evidence type="ECO:0000256" key="3">
    <source>
        <dbReference type="ARBA" id="ARBA00023004"/>
    </source>
</evidence>
<evidence type="ECO:0000256" key="1">
    <source>
        <dbReference type="ARBA" id="ARBA00022617"/>
    </source>
</evidence>
<accession>A0A9X1UWN7</accession>
<evidence type="ECO:0000256" key="5">
    <source>
        <dbReference type="SAM" id="MobiDB-lite"/>
    </source>
</evidence>
<feature type="region of interest" description="Disordered" evidence="5">
    <location>
        <begin position="186"/>
        <end position="239"/>
    </location>
</feature>
<gene>
    <name evidence="7" type="ORF">LU635_07905</name>
</gene>
<dbReference type="Gene3D" id="1.10.760.10">
    <property type="entry name" value="Cytochrome c-like domain"/>
    <property type="match status" value="1"/>
</dbReference>
<evidence type="ECO:0000313" key="7">
    <source>
        <dbReference type="EMBL" id="MCG9971556.1"/>
    </source>
</evidence>
<evidence type="ECO:0000256" key="4">
    <source>
        <dbReference type="PROSITE-ProRule" id="PRU00433"/>
    </source>
</evidence>
<evidence type="ECO:0000313" key="8">
    <source>
        <dbReference type="Proteomes" id="UP001139344"/>
    </source>
</evidence>
<dbReference type="InterPro" id="IPR036909">
    <property type="entry name" value="Cyt_c-like_dom_sf"/>
</dbReference>
<dbReference type="SUPFAM" id="SSF46626">
    <property type="entry name" value="Cytochrome c"/>
    <property type="match status" value="1"/>
</dbReference>
<keyword evidence="2 4" id="KW-0479">Metal-binding</keyword>
<comment type="caution">
    <text evidence="7">The sequence shown here is derived from an EMBL/GenBank/DDBJ whole genome shotgun (WGS) entry which is preliminary data.</text>
</comment>
<dbReference type="GO" id="GO:0020037">
    <property type="term" value="F:heme binding"/>
    <property type="evidence" value="ECO:0007669"/>
    <property type="project" value="InterPro"/>
</dbReference>
<dbReference type="EMBL" id="JAJSON010000018">
    <property type="protein sequence ID" value="MCG9971556.1"/>
    <property type="molecule type" value="Genomic_DNA"/>
</dbReference>
<dbReference type="Proteomes" id="UP001139344">
    <property type="component" value="Unassembled WGS sequence"/>
</dbReference>
<feature type="compositionally biased region" description="Polar residues" evidence="5">
    <location>
        <begin position="223"/>
        <end position="239"/>
    </location>
</feature>
<dbReference type="Pfam" id="PF13442">
    <property type="entry name" value="Cytochrome_CBB3"/>
    <property type="match status" value="1"/>
</dbReference>
<organism evidence="7 8">
    <name type="scientific">Christiangramia crocea</name>
    <dbReference type="NCBI Taxonomy" id="2904124"/>
    <lineage>
        <taxon>Bacteria</taxon>
        <taxon>Pseudomonadati</taxon>
        <taxon>Bacteroidota</taxon>
        <taxon>Flavobacteriia</taxon>
        <taxon>Flavobacteriales</taxon>
        <taxon>Flavobacteriaceae</taxon>
        <taxon>Christiangramia</taxon>
    </lineage>
</organism>
<dbReference type="PROSITE" id="PS51257">
    <property type="entry name" value="PROKAR_LIPOPROTEIN"/>
    <property type="match status" value="1"/>
</dbReference>
<dbReference type="GO" id="GO:0046872">
    <property type="term" value="F:metal ion binding"/>
    <property type="evidence" value="ECO:0007669"/>
    <property type="project" value="UniProtKB-KW"/>
</dbReference>
<feature type="domain" description="Cytochrome c" evidence="6">
    <location>
        <begin position="96"/>
        <end position="181"/>
    </location>
</feature>
<dbReference type="InterPro" id="IPR009056">
    <property type="entry name" value="Cyt_c-like_dom"/>
</dbReference>
<sequence length="239" mass="27088">MRSLFHKTIALFLLGFTVVSCQDKDDPNYQYMPDMYEPVSYETYGEYKVFENGQEAKLPVEGTVARGWMPYEYQNNVQDAAEAKANLTNPLPYTEDNLNEGKQLYTIYCAVCHGDKGAGKGILVEREKILGVPSYDDAGRAITEGSVYHVMYYGLNNMGSYASQTSIEERWQITHYVMSLKDQLEGNPEREFEEETSAKTNLYPSKADADLYQDAGEEDSTMENENGQETANNQTETQE</sequence>
<dbReference type="AlphaFoldDB" id="A0A9X1UWN7"/>
<proteinExistence type="predicted"/>
<reference evidence="7" key="1">
    <citation type="submission" date="2021-12" db="EMBL/GenBank/DDBJ databases">
        <title>Description of Gramella crocea sp. nov., a new bacterium isolated from activated sludge.</title>
        <authorList>
            <person name="Zhang X."/>
        </authorList>
    </citation>
    <scope>NUCLEOTIDE SEQUENCE</scope>
    <source>
        <strain evidence="7">YB25</strain>
    </source>
</reference>
<dbReference type="PANTHER" id="PTHR40394">
    <property type="entry name" value="LIPOPROTEIN-RELATED"/>
    <property type="match status" value="1"/>
</dbReference>
<keyword evidence="3 4" id="KW-0408">Iron</keyword>
<name>A0A9X1UWN7_9FLAO</name>
<keyword evidence="8" id="KW-1185">Reference proteome</keyword>
<dbReference type="PROSITE" id="PS51007">
    <property type="entry name" value="CYTC"/>
    <property type="match status" value="1"/>
</dbReference>
<dbReference type="GO" id="GO:0009055">
    <property type="term" value="F:electron transfer activity"/>
    <property type="evidence" value="ECO:0007669"/>
    <property type="project" value="InterPro"/>
</dbReference>
<dbReference type="PANTHER" id="PTHR40394:SF2">
    <property type="entry name" value="QUINOL:CYTOCHROME C OXIDOREDUCTASE MEMBRANE PROTEIN"/>
    <property type="match status" value="1"/>
</dbReference>
<evidence type="ECO:0000259" key="6">
    <source>
        <dbReference type="PROSITE" id="PS51007"/>
    </source>
</evidence>
<protein>
    <submittedName>
        <fullName evidence="7">Cytochrome c</fullName>
    </submittedName>
</protein>
<keyword evidence="1 4" id="KW-0349">Heme</keyword>
<evidence type="ECO:0000256" key="2">
    <source>
        <dbReference type="ARBA" id="ARBA00022723"/>
    </source>
</evidence>